<dbReference type="OrthoDB" id="3687641at2759"/>
<dbReference type="Pfam" id="PF11807">
    <property type="entry name" value="UstYa"/>
    <property type="match status" value="1"/>
</dbReference>
<dbReference type="PANTHER" id="PTHR33365">
    <property type="entry name" value="YALI0B05434P"/>
    <property type="match status" value="1"/>
</dbReference>
<name>A0A8H8TXG1_9HELO</name>
<dbReference type="PANTHER" id="PTHR33365:SF12">
    <property type="entry name" value="TAT PATHWAY SIGNAL SEQUENCE"/>
    <property type="match status" value="1"/>
</dbReference>
<reference evidence="2 3" key="1">
    <citation type="submission" date="2018-05" db="EMBL/GenBank/DDBJ databases">
        <title>Genome sequencing and assembly of the regulated plant pathogen Lachnellula willkommii and related sister species for the development of diagnostic species identification markers.</title>
        <authorList>
            <person name="Giroux E."/>
            <person name="Bilodeau G."/>
        </authorList>
    </citation>
    <scope>NUCLEOTIDE SEQUENCE [LARGE SCALE GENOMIC DNA]</scope>
    <source>
        <strain evidence="2 3">CBS 185.66</strain>
    </source>
</reference>
<evidence type="ECO:0000313" key="3">
    <source>
        <dbReference type="Proteomes" id="UP000431533"/>
    </source>
</evidence>
<gene>
    <name evidence="2" type="primary">cctO_1</name>
    <name evidence="2" type="ORF">LHYA1_G008174</name>
</gene>
<dbReference type="AlphaFoldDB" id="A0A8H8TXG1"/>
<dbReference type="EMBL" id="QGMH01000215">
    <property type="protein sequence ID" value="TVY22946.1"/>
    <property type="molecule type" value="Genomic_DNA"/>
</dbReference>
<dbReference type="GO" id="GO:0043386">
    <property type="term" value="P:mycotoxin biosynthetic process"/>
    <property type="evidence" value="ECO:0007669"/>
    <property type="project" value="InterPro"/>
</dbReference>
<evidence type="ECO:0000313" key="2">
    <source>
        <dbReference type="EMBL" id="TVY22946.1"/>
    </source>
</evidence>
<protein>
    <submittedName>
        <fullName evidence="2">Cyclochlorotine biosynthesis protein O</fullName>
    </submittedName>
</protein>
<evidence type="ECO:0000256" key="1">
    <source>
        <dbReference type="ARBA" id="ARBA00035112"/>
    </source>
</evidence>
<dbReference type="Proteomes" id="UP000431533">
    <property type="component" value="Unassembled WGS sequence"/>
</dbReference>
<sequence>MSLEIEKAWPSPLPLLDQHDSSSSYDFPGDEKYGPKARSSNAVHVWSWAGQLLFFLTSVVIALRRSSEPNCVEKLSTYSPVLGSISDDYQDVRFNSTVFGGSPYTGMPSPERDNRWYDLMSDGAFSISHDELLKVGAPESSVKLPPDSGGGYMAWLEVFHQLHCLHTLWQNTWPSYYNTTEKGSQEEDSIYRKHIGKLDIPHQYQYKLTGVDHCADNLRQKLMCDADAGVITYDWLTHHKHPVPNFNTVHKCRNLGAVWEWHAEHRAPASGTGELMKTPDSVVLDKLP</sequence>
<comment type="caution">
    <text evidence="2">The sequence shown here is derived from an EMBL/GenBank/DDBJ whole genome shotgun (WGS) entry which is preliminary data.</text>
</comment>
<keyword evidence="3" id="KW-1185">Reference proteome</keyword>
<accession>A0A8H8TXG1</accession>
<comment type="similarity">
    <text evidence="1">Belongs to the ustYa family.</text>
</comment>
<dbReference type="InterPro" id="IPR021765">
    <property type="entry name" value="UstYa-like"/>
</dbReference>
<dbReference type="GeneID" id="41988372"/>
<proteinExistence type="inferred from homology"/>
<organism evidence="2 3">
    <name type="scientific">Lachnellula hyalina</name>
    <dbReference type="NCBI Taxonomy" id="1316788"/>
    <lineage>
        <taxon>Eukaryota</taxon>
        <taxon>Fungi</taxon>
        <taxon>Dikarya</taxon>
        <taxon>Ascomycota</taxon>
        <taxon>Pezizomycotina</taxon>
        <taxon>Leotiomycetes</taxon>
        <taxon>Helotiales</taxon>
        <taxon>Lachnaceae</taxon>
        <taxon>Lachnellula</taxon>
    </lineage>
</organism>
<dbReference type="RefSeq" id="XP_031001734.1">
    <property type="nucleotide sequence ID" value="XM_031153094.1"/>
</dbReference>